<dbReference type="Pfam" id="PF13637">
    <property type="entry name" value="Ank_4"/>
    <property type="match status" value="1"/>
</dbReference>
<dbReference type="Pfam" id="PF01048">
    <property type="entry name" value="PNP_UDP_1"/>
    <property type="match status" value="1"/>
</dbReference>
<dbReference type="GO" id="GO:0009116">
    <property type="term" value="P:nucleoside metabolic process"/>
    <property type="evidence" value="ECO:0007669"/>
    <property type="project" value="InterPro"/>
</dbReference>
<keyword evidence="6" id="KW-1185">Reference proteome</keyword>
<dbReference type="PANTHER" id="PTHR24198">
    <property type="entry name" value="ANKYRIN REPEAT AND PROTEIN KINASE DOMAIN-CONTAINING PROTEIN"/>
    <property type="match status" value="1"/>
</dbReference>
<dbReference type="SUPFAM" id="SSF52540">
    <property type="entry name" value="P-loop containing nucleoside triphosphate hydrolases"/>
    <property type="match status" value="1"/>
</dbReference>
<evidence type="ECO:0000256" key="2">
    <source>
        <dbReference type="ARBA" id="ARBA00023043"/>
    </source>
</evidence>
<dbReference type="Pfam" id="PF22939">
    <property type="entry name" value="WHD_GPIID"/>
    <property type="match status" value="1"/>
</dbReference>
<comment type="caution">
    <text evidence="5">The sequence shown here is derived from an EMBL/GenBank/DDBJ whole genome shotgun (WGS) entry which is preliminary data.</text>
</comment>
<evidence type="ECO:0000313" key="6">
    <source>
        <dbReference type="Proteomes" id="UP000191004"/>
    </source>
</evidence>
<dbReference type="SMART" id="SM00248">
    <property type="entry name" value="ANK"/>
    <property type="match status" value="11"/>
</dbReference>
<feature type="repeat" description="ANK" evidence="3">
    <location>
        <begin position="990"/>
        <end position="1022"/>
    </location>
</feature>
<feature type="repeat" description="ANK" evidence="3">
    <location>
        <begin position="1221"/>
        <end position="1253"/>
    </location>
</feature>
<evidence type="ECO:0000256" key="3">
    <source>
        <dbReference type="PROSITE-ProRule" id="PRU00023"/>
    </source>
</evidence>
<organism evidence="5 6">
    <name type="scientific">Trichoderma guizhouense</name>
    <dbReference type="NCBI Taxonomy" id="1491466"/>
    <lineage>
        <taxon>Eukaryota</taxon>
        <taxon>Fungi</taxon>
        <taxon>Dikarya</taxon>
        <taxon>Ascomycota</taxon>
        <taxon>Pezizomycotina</taxon>
        <taxon>Sordariomycetes</taxon>
        <taxon>Hypocreomycetidae</taxon>
        <taxon>Hypocreales</taxon>
        <taxon>Hypocreaceae</taxon>
        <taxon>Trichoderma</taxon>
    </lineage>
</organism>
<dbReference type="PRINTS" id="PR01415">
    <property type="entry name" value="ANKYRIN"/>
</dbReference>
<dbReference type="InterPro" id="IPR036770">
    <property type="entry name" value="Ankyrin_rpt-contain_sf"/>
</dbReference>
<evidence type="ECO:0000313" key="5">
    <source>
        <dbReference type="EMBL" id="OPB44870.1"/>
    </source>
</evidence>
<feature type="repeat" description="ANK" evidence="3">
    <location>
        <begin position="1089"/>
        <end position="1121"/>
    </location>
</feature>
<dbReference type="InterPro" id="IPR002110">
    <property type="entry name" value="Ankyrin_rpt"/>
</dbReference>
<dbReference type="PROSITE" id="PS50088">
    <property type="entry name" value="ANK_REPEAT"/>
    <property type="match status" value="8"/>
</dbReference>
<dbReference type="PROSITE" id="PS50297">
    <property type="entry name" value="ANK_REP_REGION"/>
    <property type="match status" value="7"/>
</dbReference>
<dbReference type="Pfam" id="PF24883">
    <property type="entry name" value="NPHP3_N"/>
    <property type="match status" value="1"/>
</dbReference>
<sequence>MLDYRTPPSSRHEFNIAILCALPLEASVLQGLFDAQWDAEKYGRNKGDTNAYSLGALGLHNVVLVHMPSMGKVAAAVAAANLRTSFRSIQLALVVGICGGVPFGPSGEVLLGDVVISEGLVQYDLGRRLPNTFVRKDTPGENLPRPGPEIRATLAKLQTSQGRCQLRNKLSEHLRVLRQQSDLTIPYPGLMNDRLFKSNHLHKHRPPSECAICSNDDGEDLCRSAMEVNCEELGCRKLDPRPRFRIVDITNESHPDVHFGLIASGDTVMRSGKDRDSIAARDKVIAFEMEGAGVWETFPAVLVIKGVCDYADSHKNKTWQAYAAATAAAAAKAFLEYWHLACLPQHPQDNSTEYRKTRQFERRELEIMKKFNTSPYRDRKERNPDRVFGTCEWFIQHQLFQDWRDSPASRLLWVSADPGCGKSVLVKYLVDSIVLTTPKTTVCYFFFKDDFEDQKSITSALCCIIYQLFQQNPALFTEAIVNQIEAGGERFLSSFSDLWHILLIAAQDVHAGEVICVLDAIDECEDHGRSQFAKALCKLYGPESRLNLKLKFLVTSRPFGSIRQGFQPLQVSGMPIIHLSGESDEEMKKISAEIDIYIRARVEDIGERLKLYQNERQTLLKQLIRVPNRTYLWVYLILDLIENDINIDKAGILQATTRIPKTVDEAYNRILSKSYDPKGAIRILRIIVAAERALSLEELGFALSIRSHHQSYNDIGIKREDRLRENIRDTCGLFVTIIHSRVYLLHQTAREFLVRDTQLPSTDYMNPDLEWKHILLPHESHKTLAKICISCLLFWDRGAKHLVRSRQSESTNSCTLFNYAANYWATHLRESRAKISERMAQSIWKLCNVDSRLCERWLSVFWKKTSNTTLPEEFTTLMVVSYFGLDAMVKIILSNIADDDELNARDRTYGRSALSWAAGNGFDDVVKLLARGRRSWRRKVSLVLFGNPSEINSMDASGRTPLLYAIWNGNVAVVKTLLKAGARLDVTDTIGGTPLFYAMSYRREAIVKLLLEHGATPISENKMATELFFSAVEKGDVQVVQLFLDSGFNIDSRDNHNQTPLVLALEMGHWDIVRILLDQGANIEGTGRDGRTPLHCAVFSGDPEIVQLLLNNNVEINSVDLNKNTPLHLAAGSGDLGIAQVLLNNGADINSVDINQNTPLHYATKSEYIEVVQLLLNNHADTNPGDLNKRTPLHCAAKSGYIEIARLLLDNNAEIDSIDLLNRTPLSYAIKSENFALILLLINVGANIKLLHEEEQALFRVYKGRVLSAGRPNLEPPYPL</sequence>
<dbReference type="EMBL" id="LVVK01000006">
    <property type="protein sequence ID" value="OPB44870.1"/>
    <property type="molecule type" value="Genomic_DNA"/>
</dbReference>
<dbReference type="GO" id="GO:0003824">
    <property type="term" value="F:catalytic activity"/>
    <property type="evidence" value="ECO:0007669"/>
    <property type="project" value="InterPro"/>
</dbReference>
<dbReference type="Gene3D" id="1.25.40.20">
    <property type="entry name" value="Ankyrin repeat-containing domain"/>
    <property type="match status" value="3"/>
</dbReference>
<dbReference type="SUPFAM" id="SSF53167">
    <property type="entry name" value="Purine and uridine phosphorylases"/>
    <property type="match status" value="1"/>
</dbReference>
<keyword evidence="2 3" id="KW-0040">ANK repeat</keyword>
<feature type="repeat" description="ANK" evidence="3">
    <location>
        <begin position="1056"/>
        <end position="1088"/>
    </location>
</feature>
<accession>A0A1T3CUV3</accession>
<dbReference type="AlphaFoldDB" id="A0A1T3CUV3"/>
<dbReference type="Pfam" id="PF12796">
    <property type="entry name" value="Ank_2"/>
    <property type="match status" value="3"/>
</dbReference>
<feature type="repeat" description="ANK" evidence="3">
    <location>
        <begin position="1155"/>
        <end position="1187"/>
    </location>
</feature>
<dbReference type="InterPro" id="IPR007111">
    <property type="entry name" value="NACHT_NTPase"/>
</dbReference>
<dbReference type="Gene3D" id="3.40.50.1580">
    <property type="entry name" value="Nucleoside phosphorylase domain"/>
    <property type="match status" value="1"/>
</dbReference>
<dbReference type="InterPro" id="IPR056884">
    <property type="entry name" value="NPHP3-like_N"/>
</dbReference>
<keyword evidence="1" id="KW-0677">Repeat</keyword>
<dbReference type="PANTHER" id="PTHR24198:SF165">
    <property type="entry name" value="ANKYRIN REPEAT-CONTAINING PROTEIN-RELATED"/>
    <property type="match status" value="1"/>
</dbReference>
<dbReference type="InterPro" id="IPR035994">
    <property type="entry name" value="Nucleoside_phosphorylase_sf"/>
</dbReference>
<feature type="repeat" description="ANK" evidence="3">
    <location>
        <begin position="1122"/>
        <end position="1154"/>
    </location>
</feature>
<reference evidence="5 6" key="1">
    <citation type="submission" date="2016-04" db="EMBL/GenBank/DDBJ databases">
        <title>Multiple horizontal gene transfer events from other fungi enriched the ability of the initially mycotrophic fungus Trichoderma (Ascomycota) to feed on dead plant biomass.</title>
        <authorList>
            <person name="Atanasova L."/>
            <person name="Chenthamara K."/>
            <person name="Zhang J."/>
            <person name="Grujic M."/>
            <person name="Henrissat B."/>
            <person name="Kuo A."/>
            <person name="Aertz A."/>
            <person name="Salamov A."/>
            <person name="Lipzen A."/>
            <person name="Labutti K."/>
            <person name="Barry K."/>
            <person name="Miao Y."/>
            <person name="Rahimi M.J."/>
            <person name="Shen Q."/>
            <person name="Grigoriev I.V."/>
            <person name="Kubicek C.P."/>
            <person name="Druzhinina I.S."/>
        </authorList>
    </citation>
    <scope>NUCLEOTIDE SEQUENCE [LARGE SCALE GENOMIC DNA]</scope>
    <source>
        <strain evidence="5 6">NJAU 4742</strain>
    </source>
</reference>
<dbReference type="InterPro" id="IPR027417">
    <property type="entry name" value="P-loop_NTPase"/>
</dbReference>
<name>A0A1T3CUV3_9HYPO</name>
<feature type="repeat" description="ANK" evidence="3">
    <location>
        <begin position="957"/>
        <end position="989"/>
    </location>
</feature>
<dbReference type="InterPro" id="IPR054471">
    <property type="entry name" value="GPIID_WHD"/>
</dbReference>
<evidence type="ECO:0000259" key="4">
    <source>
        <dbReference type="PROSITE" id="PS50837"/>
    </source>
</evidence>
<dbReference type="InterPro" id="IPR000845">
    <property type="entry name" value="Nucleoside_phosphorylase_d"/>
</dbReference>
<dbReference type="PROSITE" id="PS50837">
    <property type="entry name" value="NACHT"/>
    <property type="match status" value="1"/>
</dbReference>
<gene>
    <name evidence="5" type="ORF">A0O28_0090080</name>
</gene>
<evidence type="ECO:0000256" key="1">
    <source>
        <dbReference type="ARBA" id="ARBA00022737"/>
    </source>
</evidence>
<feature type="repeat" description="ANK" evidence="3">
    <location>
        <begin position="1188"/>
        <end position="1220"/>
    </location>
</feature>
<dbReference type="Gene3D" id="3.40.50.300">
    <property type="entry name" value="P-loop containing nucleotide triphosphate hydrolases"/>
    <property type="match status" value="1"/>
</dbReference>
<dbReference type="Proteomes" id="UP000191004">
    <property type="component" value="Unassembled WGS sequence"/>
</dbReference>
<protein>
    <recommendedName>
        <fullName evidence="4">NACHT domain-containing protein</fullName>
    </recommendedName>
</protein>
<dbReference type="SUPFAM" id="SSF48403">
    <property type="entry name" value="Ankyrin repeat"/>
    <property type="match status" value="1"/>
</dbReference>
<proteinExistence type="predicted"/>
<feature type="domain" description="NACHT" evidence="4">
    <location>
        <begin position="410"/>
        <end position="558"/>
    </location>
</feature>